<keyword evidence="2 7" id="KW-0436">Ligase</keyword>
<evidence type="ECO:0000256" key="2">
    <source>
        <dbReference type="ARBA" id="ARBA00022598"/>
    </source>
</evidence>
<sequence>MQEFSLPARYQVPADGHLPGLLAANAERHGDVAVYSRDGGEGWADVTARRFHAEVEAVAKGLLRAGIAPGDRVGLMSRTRYEWSLVDFAIWTVGAVTVPVYETSSPEQIAWNLSDSGAVAVVVETPEHRAAVASVREELPALDHVWCLDAPGEEAVGLLTAAGADVPDEDLRAATATLTPDSPATVIYTSGTTGRPKGCVLTHRAFLTVCGNVVAALGPLFRTGHSSVLLFLPLAHVFARMVQVAAALAPIRLGHVGDVSTLTDDLASFRPTIVLGVPRVFEKVYNAAGAKARAGGKGRIFDRAADTAVAYSRALDTAAGPAWPLRLRHRIFDRLVYRRLRAALGGRATHAISGGAALGARLGHFYRGIGFTVLEGYGLTETCAPTAFNPWDAPRIGTVGRPLPGTSVRIADDGEVLVRGEHLFTRYLNDEAAGAAAMVDGWFRTGDLGALDEDGYLSITGRKKEILVTAGGKNVAPAVIEDRVRAHALVAECMVVGEGRPFVGALITLDDAFLSDWAAGEGLGGLPPEELLRHPRLLAAVQEAVDQGNAAVSRAESVRAFRVLPGRFTEESGHLTPSLKLKRHVVARDFAAEIDALYDRDPRGGAGRPH</sequence>
<protein>
    <recommendedName>
        <fullName evidence="5">Acyl-CoA synthetase</fullName>
    </recommendedName>
</protein>
<dbReference type="Pfam" id="PF23562">
    <property type="entry name" value="AMP-binding_C_3"/>
    <property type="match status" value="1"/>
</dbReference>
<proteinExistence type="inferred from homology"/>
<dbReference type="InterPro" id="IPR000873">
    <property type="entry name" value="AMP-dep_synth/lig_dom"/>
</dbReference>
<evidence type="ECO:0000256" key="1">
    <source>
        <dbReference type="ARBA" id="ARBA00006432"/>
    </source>
</evidence>
<dbReference type="EMBL" id="CP021121">
    <property type="protein sequence ID" value="ARQ72572.1"/>
    <property type="molecule type" value="Genomic_DNA"/>
</dbReference>
<dbReference type="AlphaFoldDB" id="A0A1W7D6I5"/>
<comment type="similarity">
    <text evidence="1">Belongs to the ATP-dependent AMP-binding enzyme family.</text>
</comment>
<feature type="domain" description="AMP-dependent synthetase/ligase" evidence="6">
    <location>
        <begin position="24"/>
        <end position="428"/>
    </location>
</feature>
<accession>A0A1W7D6I5</accession>
<dbReference type="OrthoDB" id="5240489at2"/>
<gene>
    <name evidence="7" type="ORF">CAG99_22470</name>
</gene>
<reference evidence="7 8" key="1">
    <citation type="submission" date="2017-05" db="EMBL/GenBank/DDBJ databases">
        <title>Complete genome sequence of Streptomyces sp. SCSIO 03032 revealed the diverse biosynthetic pathways for its bioactive secondary metabolites.</title>
        <authorList>
            <person name="Ma L."/>
            <person name="Zhu Y."/>
            <person name="Zhang W."/>
            <person name="Zhang G."/>
            <person name="Tian X."/>
            <person name="Zhang S."/>
            <person name="Zhang C."/>
        </authorList>
    </citation>
    <scope>NUCLEOTIDE SEQUENCE [LARGE SCALE GENOMIC DNA]</scope>
    <source>
        <strain evidence="7 8">SCSIO 03032</strain>
    </source>
</reference>
<dbReference type="InterPro" id="IPR020845">
    <property type="entry name" value="AMP-binding_CS"/>
</dbReference>
<dbReference type="Proteomes" id="UP000194218">
    <property type="component" value="Chromosome"/>
</dbReference>
<evidence type="ECO:0000256" key="5">
    <source>
        <dbReference type="ARBA" id="ARBA00032875"/>
    </source>
</evidence>
<dbReference type="GO" id="GO:0016020">
    <property type="term" value="C:membrane"/>
    <property type="evidence" value="ECO:0007669"/>
    <property type="project" value="TreeGrafter"/>
</dbReference>
<dbReference type="CDD" id="cd05907">
    <property type="entry name" value="VL_LC_FACS_like"/>
    <property type="match status" value="1"/>
</dbReference>
<keyword evidence="8" id="KW-1185">Reference proteome</keyword>
<dbReference type="PANTHER" id="PTHR43272">
    <property type="entry name" value="LONG-CHAIN-FATTY-ACID--COA LIGASE"/>
    <property type="match status" value="1"/>
</dbReference>
<dbReference type="InterPro" id="IPR042099">
    <property type="entry name" value="ANL_N_sf"/>
</dbReference>
<evidence type="ECO:0000259" key="6">
    <source>
        <dbReference type="Pfam" id="PF00501"/>
    </source>
</evidence>
<dbReference type="Gene3D" id="3.40.50.12780">
    <property type="entry name" value="N-terminal domain of ligase-like"/>
    <property type="match status" value="1"/>
</dbReference>
<dbReference type="PROSITE" id="PS00455">
    <property type="entry name" value="AMP_BINDING"/>
    <property type="match status" value="1"/>
</dbReference>
<name>A0A1W7D6I5_9ACTN</name>
<evidence type="ECO:0000313" key="8">
    <source>
        <dbReference type="Proteomes" id="UP000194218"/>
    </source>
</evidence>
<evidence type="ECO:0000256" key="3">
    <source>
        <dbReference type="ARBA" id="ARBA00022832"/>
    </source>
</evidence>
<evidence type="ECO:0000256" key="4">
    <source>
        <dbReference type="ARBA" id="ARBA00023098"/>
    </source>
</evidence>
<dbReference type="GO" id="GO:0004467">
    <property type="term" value="F:long-chain fatty acid-CoA ligase activity"/>
    <property type="evidence" value="ECO:0007669"/>
    <property type="project" value="TreeGrafter"/>
</dbReference>
<evidence type="ECO:0000313" key="7">
    <source>
        <dbReference type="EMBL" id="ARQ72572.1"/>
    </source>
</evidence>
<dbReference type="Pfam" id="PF00501">
    <property type="entry name" value="AMP-binding"/>
    <property type="match status" value="1"/>
</dbReference>
<dbReference type="PANTHER" id="PTHR43272:SF32">
    <property type="entry name" value="AMP-DEPENDENT SYNTHETASE_LIGASE DOMAIN-CONTAINING PROTEIN"/>
    <property type="match status" value="1"/>
</dbReference>
<keyword evidence="3" id="KW-0276">Fatty acid metabolism</keyword>
<organism evidence="7 8">
    <name type="scientific">Streptomyces marincola</name>
    <dbReference type="NCBI Taxonomy" id="2878388"/>
    <lineage>
        <taxon>Bacteria</taxon>
        <taxon>Bacillati</taxon>
        <taxon>Actinomycetota</taxon>
        <taxon>Actinomycetes</taxon>
        <taxon>Kitasatosporales</taxon>
        <taxon>Streptomycetaceae</taxon>
        <taxon>Streptomyces</taxon>
    </lineage>
</organism>
<keyword evidence="4" id="KW-0443">Lipid metabolism</keyword>
<dbReference type="RefSeq" id="WP_086162425.1">
    <property type="nucleotide sequence ID" value="NZ_CP021121.1"/>
</dbReference>
<dbReference type="SUPFAM" id="SSF56801">
    <property type="entry name" value="Acetyl-CoA synthetase-like"/>
    <property type="match status" value="1"/>
</dbReference>
<dbReference type="KEGG" id="smao:CAG99_22470"/>